<dbReference type="RefSeq" id="WP_147221047.1">
    <property type="nucleotide sequence ID" value="NZ_CAJGYY010000001.1"/>
</dbReference>
<evidence type="ECO:0000313" key="7">
    <source>
        <dbReference type="EMBL" id="TXD97495.1"/>
    </source>
</evidence>
<dbReference type="PANTHER" id="PTHR30250">
    <property type="entry name" value="PST FAMILY PREDICTED COLANIC ACID TRANSPORTER"/>
    <property type="match status" value="1"/>
</dbReference>
<evidence type="ECO:0000256" key="4">
    <source>
        <dbReference type="ARBA" id="ARBA00022989"/>
    </source>
</evidence>
<organism evidence="7 8">
    <name type="scientific">Psychrobacter frigidicola</name>
    <dbReference type="NCBI Taxonomy" id="45611"/>
    <lineage>
        <taxon>Bacteria</taxon>
        <taxon>Pseudomonadati</taxon>
        <taxon>Pseudomonadota</taxon>
        <taxon>Gammaproteobacteria</taxon>
        <taxon>Moraxellales</taxon>
        <taxon>Moraxellaceae</taxon>
        <taxon>Psychrobacter</taxon>
    </lineage>
</organism>
<feature type="transmembrane region" description="Helical" evidence="6">
    <location>
        <begin position="438"/>
        <end position="459"/>
    </location>
</feature>
<keyword evidence="8" id="KW-1185">Reference proteome</keyword>
<feature type="transmembrane region" description="Helical" evidence="6">
    <location>
        <begin position="406"/>
        <end position="426"/>
    </location>
</feature>
<protein>
    <submittedName>
        <fullName evidence="7">Polysaccharide biosynthesis protein</fullName>
    </submittedName>
</protein>
<feature type="transmembrane region" description="Helical" evidence="6">
    <location>
        <begin position="350"/>
        <end position="369"/>
    </location>
</feature>
<dbReference type="Pfam" id="PF01943">
    <property type="entry name" value="Polysacc_synt"/>
    <property type="match status" value="1"/>
</dbReference>
<feature type="transmembrane region" description="Helical" evidence="6">
    <location>
        <begin position="90"/>
        <end position="112"/>
    </location>
</feature>
<feature type="transmembrane region" description="Helical" evidence="6">
    <location>
        <begin position="471"/>
        <end position="494"/>
    </location>
</feature>
<feature type="transmembrane region" description="Helical" evidence="6">
    <location>
        <begin position="314"/>
        <end position="338"/>
    </location>
</feature>
<reference evidence="7 8" key="1">
    <citation type="submission" date="2019-08" db="EMBL/GenBank/DDBJ databases">
        <title>Genome sequence of Psychrobacter frigidicola ACAM304 (type strain).</title>
        <authorList>
            <person name="Bowman J.P."/>
        </authorList>
    </citation>
    <scope>NUCLEOTIDE SEQUENCE [LARGE SCALE GENOMIC DNA]</scope>
    <source>
        <strain evidence="7 8">ACAM 304</strain>
    </source>
</reference>
<proteinExistence type="predicted"/>
<feature type="transmembrane region" description="Helical" evidence="6">
    <location>
        <begin position="187"/>
        <end position="208"/>
    </location>
</feature>
<dbReference type="InterPro" id="IPR002797">
    <property type="entry name" value="Polysacc_synth"/>
</dbReference>
<dbReference type="AlphaFoldDB" id="A0A5C7A493"/>
<evidence type="ECO:0000256" key="2">
    <source>
        <dbReference type="ARBA" id="ARBA00022475"/>
    </source>
</evidence>
<keyword evidence="2" id="KW-1003">Cell membrane</keyword>
<gene>
    <name evidence="7" type="ORF">ES754_00435</name>
</gene>
<dbReference type="GO" id="GO:0005886">
    <property type="term" value="C:plasma membrane"/>
    <property type="evidence" value="ECO:0007669"/>
    <property type="project" value="UniProtKB-SubCell"/>
</dbReference>
<feature type="transmembrane region" description="Helical" evidence="6">
    <location>
        <begin position="253"/>
        <end position="281"/>
    </location>
</feature>
<dbReference type="PANTHER" id="PTHR30250:SF26">
    <property type="entry name" value="PSMA PROTEIN"/>
    <property type="match status" value="1"/>
</dbReference>
<accession>A0A5C7A493</accession>
<feature type="transmembrane region" description="Helical" evidence="6">
    <location>
        <begin position="156"/>
        <end position="181"/>
    </location>
</feature>
<comment type="caution">
    <text evidence="7">The sequence shown here is derived from an EMBL/GenBank/DDBJ whole genome shotgun (WGS) entry which is preliminary data.</text>
</comment>
<keyword evidence="4 6" id="KW-1133">Transmembrane helix</keyword>
<dbReference type="EMBL" id="VORZ01000001">
    <property type="protein sequence ID" value="TXD97495.1"/>
    <property type="molecule type" value="Genomic_DNA"/>
</dbReference>
<keyword evidence="3 6" id="KW-0812">Transmembrane</keyword>
<comment type="subcellular location">
    <subcellularLocation>
        <location evidence="1">Cell membrane</location>
        <topology evidence="1">Multi-pass membrane protein</topology>
    </subcellularLocation>
</comment>
<dbReference type="OrthoDB" id="653189at2"/>
<feature type="transmembrane region" description="Helical" evidence="6">
    <location>
        <begin position="124"/>
        <end position="144"/>
    </location>
</feature>
<name>A0A5C7A493_9GAMM</name>
<sequence length="511" mass="57107">MKNPSLKRNAIANYFGQAYVMLIGIIVTPLYLQHLGVEAYGLVGFFALLQTWMNLLDIGLTPTLGRQIAHARGKTKGFDEFRKLLKSFEIIFFGLALIAISGVYFASTWLANDWINAELLSTDVIAYCIKLMGVMIGLRWFSGLYRSGINGLEDQVWLNIANILLMTLKFVGALILLIFISNDIQHFFEYQLVIGSIELVVVMMRFYTKLPISKVPIHVISFHWDSVKSVAPFALGVAYTAGIWIFVSQVDKLILSGVLTLAEFGYFSLVVIIASAINAITGPISNAIQPRMTYLLSGGSEVDMLVLYRNATQLVTWVSMSVSIMVAFFAEPLIYAWTGNKEAASWSKEILFWFALGNGILAIIAFQYYLQIAHGKLKLHILGATLSAIVEVPIIVYAALNYGALGAGITWFILRVVWGLVWTPIVHHYFAPGLHWKWLFNDILIIVLAVTLIALLMQYLYPETNNFSRPVIFLVLMIMGTIVMAVSSLSSSFIRGNVKNKIKRKRTKAMS</sequence>
<evidence type="ECO:0000256" key="5">
    <source>
        <dbReference type="ARBA" id="ARBA00023136"/>
    </source>
</evidence>
<evidence type="ECO:0000313" key="8">
    <source>
        <dbReference type="Proteomes" id="UP000321903"/>
    </source>
</evidence>
<evidence type="ECO:0000256" key="3">
    <source>
        <dbReference type="ARBA" id="ARBA00022692"/>
    </source>
</evidence>
<dbReference type="Proteomes" id="UP000321903">
    <property type="component" value="Unassembled WGS sequence"/>
</dbReference>
<feature type="transmembrane region" description="Helical" evidence="6">
    <location>
        <begin position="381"/>
        <end position="400"/>
    </location>
</feature>
<feature type="transmembrane region" description="Helical" evidence="6">
    <location>
        <begin position="12"/>
        <end position="33"/>
    </location>
</feature>
<evidence type="ECO:0000256" key="6">
    <source>
        <dbReference type="SAM" id="Phobius"/>
    </source>
</evidence>
<feature type="transmembrane region" description="Helical" evidence="6">
    <location>
        <begin position="39"/>
        <end position="56"/>
    </location>
</feature>
<dbReference type="InterPro" id="IPR050833">
    <property type="entry name" value="Poly_Biosynth_Transport"/>
</dbReference>
<evidence type="ECO:0000256" key="1">
    <source>
        <dbReference type="ARBA" id="ARBA00004651"/>
    </source>
</evidence>
<keyword evidence="5 6" id="KW-0472">Membrane</keyword>
<feature type="transmembrane region" description="Helical" evidence="6">
    <location>
        <begin position="229"/>
        <end position="247"/>
    </location>
</feature>